<feature type="domain" description="RES" evidence="1">
    <location>
        <begin position="212"/>
        <end position="372"/>
    </location>
</feature>
<dbReference type="EMBL" id="BAAAKW010000026">
    <property type="protein sequence ID" value="GAA1215982.1"/>
    <property type="molecule type" value="Genomic_DNA"/>
</dbReference>
<organism evidence="2 3">
    <name type="scientific">Rhodoglobus aureus</name>
    <dbReference type="NCBI Taxonomy" id="191497"/>
    <lineage>
        <taxon>Bacteria</taxon>
        <taxon>Bacillati</taxon>
        <taxon>Actinomycetota</taxon>
        <taxon>Actinomycetes</taxon>
        <taxon>Micrococcales</taxon>
        <taxon>Microbacteriaceae</taxon>
        <taxon>Rhodoglobus</taxon>
    </lineage>
</organism>
<keyword evidence="3" id="KW-1185">Reference proteome</keyword>
<dbReference type="Proteomes" id="UP001500943">
    <property type="component" value="Unassembled WGS sequence"/>
</dbReference>
<reference evidence="3" key="1">
    <citation type="journal article" date="2019" name="Int. J. Syst. Evol. Microbiol.">
        <title>The Global Catalogue of Microorganisms (GCM) 10K type strain sequencing project: providing services to taxonomists for standard genome sequencing and annotation.</title>
        <authorList>
            <consortium name="The Broad Institute Genomics Platform"/>
            <consortium name="The Broad Institute Genome Sequencing Center for Infectious Disease"/>
            <person name="Wu L."/>
            <person name="Ma J."/>
        </authorList>
    </citation>
    <scope>NUCLEOTIDE SEQUENCE [LARGE SCALE GENOMIC DNA]</scope>
    <source>
        <strain evidence="3">JCM 12762</strain>
    </source>
</reference>
<dbReference type="InterPro" id="IPR014914">
    <property type="entry name" value="RES_dom"/>
</dbReference>
<proteinExistence type="predicted"/>
<name>A0ABP4G749_9MICO</name>
<dbReference type="SMART" id="SM00953">
    <property type="entry name" value="RES"/>
    <property type="match status" value="1"/>
</dbReference>
<evidence type="ECO:0000313" key="3">
    <source>
        <dbReference type="Proteomes" id="UP001500943"/>
    </source>
</evidence>
<protein>
    <recommendedName>
        <fullName evidence="1">RES domain-containing protein</fullName>
    </recommendedName>
</protein>
<gene>
    <name evidence="2" type="ORF">GCM10009655_14130</name>
</gene>
<dbReference type="RefSeq" id="WP_343924482.1">
    <property type="nucleotide sequence ID" value="NZ_BAAAKW010000026.1"/>
</dbReference>
<sequence>MEFDPVSFTDDALCLSHISDQQLLRRLSVSTEDGECLICAAIGRPQSGSVVNFERLAQVVYDTMLRAHDHDGLYIDGEQLLDPLTTEEAAASLLADAIELDVLDAVTETVVSLIHDDVDWFIPYDMDYEAGVQFEWNDFEDSVKHESRMLTASRGAQPESAAEKNYAFVKSLLVLAEERMGLVRVFERGTKVYRARIERDALEFEAKAKKAPARELGAAPRDRASAGRMNAQGVPMFYVALDAATACAEVAAHSPYDEVVVGTFVVQQPLRILDLTTVPPTGSIFDDAPKQDGDERLTSLGFYVERITQPVILDGSHPVDYAPTQVLTDAFREWAVPRLDGIAYPSRVSEGGGTNVVLFYSDRMWFESPDEPSTRFERMVREVEHGRKTSLFRVDPKTIRRYRVNRQISVNRSKPWGLSKG</sequence>
<accession>A0ABP4G749</accession>
<evidence type="ECO:0000259" key="1">
    <source>
        <dbReference type="SMART" id="SM00953"/>
    </source>
</evidence>
<evidence type="ECO:0000313" key="2">
    <source>
        <dbReference type="EMBL" id="GAA1215982.1"/>
    </source>
</evidence>
<dbReference type="Pfam" id="PF08808">
    <property type="entry name" value="RES"/>
    <property type="match status" value="1"/>
</dbReference>
<comment type="caution">
    <text evidence="2">The sequence shown here is derived from an EMBL/GenBank/DDBJ whole genome shotgun (WGS) entry which is preliminary data.</text>
</comment>